<dbReference type="PANTHER" id="PTHR13068:SF219">
    <property type="entry name" value="MITOCHONDRIAL TRANSCRIPTION TERMINATION FACTOR FAMILY PROTEIN"/>
    <property type="match status" value="1"/>
</dbReference>
<feature type="compositionally biased region" description="Basic and acidic residues" evidence="4">
    <location>
        <begin position="262"/>
        <end position="277"/>
    </location>
</feature>
<keyword evidence="2" id="KW-0806">Transcription termination</keyword>
<keyword evidence="2" id="KW-0804">Transcription</keyword>
<evidence type="ECO:0000313" key="5">
    <source>
        <dbReference type="EMBL" id="EFJ44834.1"/>
    </source>
</evidence>
<feature type="compositionally biased region" description="Polar residues" evidence="4">
    <location>
        <begin position="52"/>
        <end position="62"/>
    </location>
</feature>
<feature type="region of interest" description="Disordered" evidence="4">
    <location>
        <begin position="259"/>
        <end position="283"/>
    </location>
</feature>
<reference evidence="5 6" key="1">
    <citation type="journal article" date="2010" name="Science">
        <title>Genomic analysis of organismal complexity in the multicellular green alga Volvox carteri.</title>
        <authorList>
            <person name="Prochnik S.E."/>
            <person name="Umen J."/>
            <person name="Nedelcu A.M."/>
            <person name="Hallmann A."/>
            <person name="Miller S.M."/>
            <person name="Nishii I."/>
            <person name="Ferris P."/>
            <person name="Kuo A."/>
            <person name="Mitros T."/>
            <person name="Fritz-Laylin L.K."/>
            <person name="Hellsten U."/>
            <person name="Chapman J."/>
            <person name="Simakov O."/>
            <person name="Rensing S.A."/>
            <person name="Terry A."/>
            <person name="Pangilinan J."/>
            <person name="Kapitonov V."/>
            <person name="Jurka J."/>
            <person name="Salamov A."/>
            <person name="Shapiro H."/>
            <person name="Schmutz J."/>
            <person name="Grimwood J."/>
            <person name="Lindquist E."/>
            <person name="Lucas S."/>
            <person name="Grigoriev I.V."/>
            <person name="Schmitt R."/>
            <person name="Kirk D."/>
            <person name="Rokhsar D.S."/>
        </authorList>
    </citation>
    <scope>NUCLEOTIDE SEQUENCE [LARGE SCALE GENOMIC DNA]</scope>
    <source>
        <strain evidence="6">f. Nagariensis / Eve</strain>
    </source>
</reference>
<dbReference type="PROSITE" id="PS51257">
    <property type="entry name" value="PROKAR_LIPOPROTEIN"/>
    <property type="match status" value="1"/>
</dbReference>
<dbReference type="InterPro" id="IPR038538">
    <property type="entry name" value="MTERF_sf"/>
</dbReference>
<dbReference type="GO" id="GO:0006353">
    <property type="term" value="P:DNA-templated transcription termination"/>
    <property type="evidence" value="ECO:0007669"/>
    <property type="project" value="UniProtKB-KW"/>
</dbReference>
<evidence type="ECO:0000313" key="6">
    <source>
        <dbReference type="Proteomes" id="UP000001058"/>
    </source>
</evidence>
<evidence type="ECO:0000256" key="4">
    <source>
        <dbReference type="SAM" id="MobiDB-lite"/>
    </source>
</evidence>
<sequence>MTVARMVALQPAFLACHTAAIRARAEQLAHLLSVAVATPRLGANSYDAPISKTHTGQRSIPSNIGPGRPALPTPAPPPSSTTTRLAASTTAAVSVSIAPPRPPPPPAAATTAHLNDGTRGGGRNTTATTAGSDGHSQAVTPQAAMELIARQPALLQVSPNRLVSCCAELAGVLGVAPQDACLCLTRMRPEELARMLQASQALVRESWLALATVIASLEQPGLHGPPLPQAAPVLTWAPEGQDSGQGGLLVASSAQRATAARGGDRKATNQKAGDQRPGKLQPPFSGVGLVLPPRVELAARGMVLLCPLLLMLPPGWVRASALHLRSVLGLTPAGLRRLLSRSPRLLLLPKRHREEALQAVAAQLALHRPEDAARLVSKQPSLLKWTPEGLRGKLEETATALGLSRGGVARLCRSQPALLAMSSQSLAAKLLWLQALLRLPDADTARRLVLRQPAVLTMSSATLERKVRLLPHGLGLSNAFVTSTTGAVATAPGGANGSAATARALRAERGFVIQAVLRMVVEEPTVLTLSPEALPQRLEHLAEVLDAATLHEARAAVMECPRLLLIQRAALRHRLQELAWGLDAPPAAVKRLVLAWPRVLFRPLSELRAAVSRAEAAGAGRGMRGRKSRVAAALDALAADSALELWNAAGADMEVVQ</sequence>
<feature type="region of interest" description="Disordered" evidence="4">
    <location>
        <begin position="47"/>
        <end position="136"/>
    </location>
</feature>
<proteinExistence type="inferred from homology"/>
<feature type="compositionally biased region" description="Low complexity" evidence="4">
    <location>
        <begin position="80"/>
        <end position="98"/>
    </location>
</feature>
<accession>D8U5X5</accession>
<dbReference type="EMBL" id="GL378361">
    <property type="protein sequence ID" value="EFJ44834.1"/>
    <property type="molecule type" value="Genomic_DNA"/>
</dbReference>
<dbReference type="Gene3D" id="1.25.70.10">
    <property type="entry name" value="Transcription termination factor 3, mitochondrial"/>
    <property type="match status" value="2"/>
</dbReference>
<dbReference type="GO" id="GO:0003676">
    <property type="term" value="F:nucleic acid binding"/>
    <property type="evidence" value="ECO:0007669"/>
    <property type="project" value="InterPro"/>
</dbReference>
<dbReference type="KEGG" id="vcn:VOLCADRAFT_94846"/>
<feature type="compositionally biased region" description="Pro residues" evidence="4">
    <location>
        <begin position="69"/>
        <end position="79"/>
    </location>
</feature>
<organism evidence="6">
    <name type="scientific">Volvox carteri f. nagariensis</name>
    <dbReference type="NCBI Taxonomy" id="3068"/>
    <lineage>
        <taxon>Eukaryota</taxon>
        <taxon>Viridiplantae</taxon>
        <taxon>Chlorophyta</taxon>
        <taxon>core chlorophytes</taxon>
        <taxon>Chlorophyceae</taxon>
        <taxon>CS clade</taxon>
        <taxon>Chlamydomonadales</taxon>
        <taxon>Volvocaceae</taxon>
        <taxon>Volvox</taxon>
    </lineage>
</organism>
<protein>
    <submittedName>
        <fullName evidence="5">Uncharacterized protein</fullName>
    </submittedName>
</protein>
<dbReference type="RefSeq" id="XP_002954117.1">
    <property type="nucleotide sequence ID" value="XM_002954071.1"/>
</dbReference>
<dbReference type="SMART" id="SM00733">
    <property type="entry name" value="Mterf"/>
    <property type="match status" value="6"/>
</dbReference>
<dbReference type="Proteomes" id="UP000001058">
    <property type="component" value="Unassembled WGS sequence"/>
</dbReference>
<dbReference type="AlphaFoldDB" id="D8U5X5"/>
<comment type="similarity">
    <text evidence="1">Belongs to the mTERF family.</text>
</comment>
<dbReference type="InterPro" id="IPR003690">
    <property type="entry name" value="MTERF"/>
</dbReference>
<dbReference type="PANTHER" id="PTHR13068">
    <property type="entry name" value="CGI-12 PROTEIN-RELATED"/>
    <property type="match status" value="1"/>
</dbReference>
<evidence type="ECO:0000256" key="2">
    <source>
        <dbReference type="ARBA" id="ARBA00022472"/>
    </source>
</evidence>
<keyword evidence="6" id="KW-1185">Reference proteome</keyword>
<dbReference type="GeneID" id="9617289"/>
<keyword evidence="2" id="KW-0805">Transcription regulation</keyword>
<dbReference type="InParanoid" id="D8U5X5"/>
<evidence type="ECO:0000256" key="3">
    <source>
        <dbReference type="ARBA" id="ARBA00022946"/>
    </source>
</evidence>
<name>D8U5X5_VOLCA</name>
<dbReference type="OrthoDB" id="549005at2759"/>
<evidence type="ECO:0000256" key="1">
    <source>
        <dbReference type="ARBA" id="ARBA00007692"/>
    </source>
</evidence>
<gene>
    <name evidence="5" type="ORF">VOLCADRAFT_94846</name>
</gene>
<keyword evidence="3" id="KW-0809">Transit peptide</keyword>